<gene>
    <name evidence="1" type="ORF">SAMN05216259_12153</name>
</gene>
<dbReference type="PANTHER" id="PTHR41913">
    <property type="entry name" value="DUF1684 DOMAIN-CONTAINING PROTEIN"/>
    <property type="match status" value="1"/>
</dbReference>
<evidence type="ECO:0000313" key="1">
    <source>
        <dbReference type="EMBL" id="SDP26298.1"/>
    </source>
</evidence>
<organism evidence="1 2">
    <name type="scientific">Actinacidiphila guanduensis</name>
    <dbReference type="NCBI Taxonomy" id="310781"/>
    <lineage>
        <taxon>Bacteria</taxon>
        <taxon>Bacillati</taxon>
        <taxon>Actinomycetota</taxon>
        <taxon>Actinomycetes</taxon>
        <taxon>Kitasatosporales</taxon>
        <taxon>Streptomycetaceae</taxon>
        <taxon>Actinacidiphila</taxon>
    </lineage>
</organism>
<dbReference type="STRING" id="310781.SAMN05216259_12153"/>
<accession>A0A1H0RBH9</accession>
<dbReference type="RefSeq" id="WP_093788073.1">
    <property type="nucleotide sequence ID" value="NZ_FNIE01000021.1"/>
</dbReference>
<keyword evidence="2" id="KW-1185">Reference proteome</keyword>
<dbReference type="Proteomes" id="UP000199341">
    <property type="component" value="Unassembled WGS sequence"/>
</dbReference>
<reference evidence="1 2" key="1">
    <citation type="submission" date="2016-10" db="EMBL/GenBank/DDBJ databases">
        <authorList>
            <person name="de Groot N.N."/>
        </authorList>
    </citation>
    <scope>NUCLEOTIDE SEQUENCE [LARGE SCALE GENOMIC DNA]</scope>
    <source>
        <strain evidence="1 2">CGMCC 4.2022</strain>
    </source>
</reference>
<protein>
    <recommendedName>
        <fullName evidence="3">DUF1684 domain-containing protein</fullName>
    </recommendedName>
</protein>
<dbReference type="EMBL" id="FNIE01000021">
    <property type="protein sequence ID" value="SDP26298.1"/>
    <property type="molecule type" value="Genomic_DNA"/>
</dbReference>
<evidence type="ECO:0008006" key="3">
    <source>
        <dbReference type="Google" id="ProtNLM"/>
    </source>
</evidence>
<dbReference type="Pfam" id="PF07920">
    <property type="entry name" value="DUF1684"/>
    <property type="match status" value="1"/>
</dbReference>
<name>A0A1H0RBH9_9ACTN</name>
<dbReference type="OrthoDB" id="5493262at2"/>
<dbReference type="AlphaFoldDB" id="A0A1H0RBH9"/>
<sequence length="250" mass="26843">MSTGIAAGPRAHWDRWRERRAASVSAPHGPLALTGTYWLADLADGLIPGLPGVWRQENGAVVHETDGVAAALETEGRPLLLPDGVKVLAIDREGLLAIRVWDPQAPARRSFAGIDAFDWSERWTVPAVFHPYGAERTVRVPNHDGRERGLGLDGELAFALDGTALTLSAAVQEDGRLWAVLADATSGTTSFRFRFLYAPRPAPDGSLLLDLNRTQLPPCAFADAFVCPFPPPGNTLPIALEAGERAVLTS</sequence>
<dbReference type="PANTHER" id="PTHR41913:SF1">
    <property type="entry name" value="DUF1684 DOMAIN-CONTAINING PROTEIN"/>
    <property type="match status" value="1"/>
</dbReference>
<evidence type="ECO:0000313" key="2">
    <source>
        <dbReference type="Proteomes" id="UP000199341"/>
    </source>
</evidence>
<proteinExistence type="predicted"/>
<dbReference type="InterPro" id="IPR012467">
    <property type="entry name" value="DUF1684"/>
</dbReference>